<evidence type="ECO:0000313" key="3">
    <source>
        <dbReference type="EMBL" id="RPA90223.1"/>
    </source>
</evidence>
<feature type="signal peptide" evidence="2">
    <location>
        <begin position="1"/>
        <end position="21"/>
    </location>
</feature>
<name>A0A3N4IVI4_9PEZI</name>
<proteinExistence type="predicted"/>
<accession>A0A3N4IVI4</accession>
<sequence>MSWHSALLFTLFASLSTFKFALPSLPTLSLPSASPPLSTVQAIIIAVSAMIGSHLTVNRTANTSQRGPTRLLGRPCTAS</sequence>
<keyword evidence="1" id="KW-0472">Membrane</keyword>
<organism evidence="3 4">
    <name type="scientific">Choiromyces venosus 120613-1</name>
    <dbReference type="NCBI Taxonomy" id="1336337"/>
    <lineage>
        <taxon>Eukaryota</taxon>
        <taxon>Fungi</taxon>
        <taxon>Dikarya</taxon>
        <taxon>Ascomycota</taxon>
        <taxon>Pezizomycotina</taxon>
        <taxon>Pezizomycetes</taxon>
        <taxon>Pezizales</taxon>
        <taxon>Tuberaceae</taxon>
        <taxon>Choiromyces</taxon>
    </lineage>
</organism>
<keyword evidence="1" id="KW-0812">Transmembrane</keyword>
<feature type="chain" id="PRO_5018072097" description="Secreted protein" evidence="2">
    <location>
        <begin position="22"/>
        <end position="79"/>
    </location>
</feature>
<keyword evidence="1" id="KW-1133">Transmembrane helix</keyword>
<dbReference type="EMBL" id="ML120534">
    <property type="protein sequence ID" value="RPA90223.1"/>
    <property type="molecule type" value="Genomic_DNA"/>
</dbReference>
<dbReference type="Proteomes" id="UP000276215">
    <property type="component" value="Unassembled WGS sequence"/>
</dbReference>
<gene>
    <name evidence="3" type="ORF">L873DRAFT_473953</name>
</gene>
<evidence type="ECO:0000313" key="4">
    <source>
        <dbReference type="Proteomes" id="UP000276215"/>
    </source>
</evidence>
<evidence type="ECO:0000256" key="1">
    <source>
        <dbReference type="SAM" id="Phobius"/>
    </source>
</evidence>
<dbReference type="AlphaFoldDB" id="A0A3N4IVI4"/>
<reference evidence="3 4" key="1">
    <citation type="journal article" date="2018" name="Nat. Ecol. Evol.">
        <title>Pezizomycetes genomes reveal the molecular basis of ectomycorrhizal truffle lifestyle.</title>
        <authorList>
            <person name="Murat C."/>
            <person name="Payen T."/>
            <person name="Noel B."/>
            <person name="Kuo A."/>
            <person name="Morin E."/>
            <person name="Chen J."/>
            <person name="Kohler A."/>
            <person name="Krizsan K."/>
            <person name="Balestrini R."/>
            <person name="Da Silva C."/>
            <person name="Montanini B."/>
            <person name="Hainaut M."/>
            <person name="Levati E."/>
            <person name="Barry K.W."/>
            <person name="Belfiori B."/>
            <person name="Cichocki N."/>
            <person name="Clum A."/>
            <person name="Dockter R.B."/>
            <person name="Fauchery L."/>
            <person name="Guy J."/>
            <person name="Iotti M."/>
            <person name="Le Tacon F."/>
            <person name="Lindquist E.A."/>
            <person name="Lipzen A."/>
            <person name="Malagnac F."/>
            <person name="Mello A."/>
            <person name="Molinier V."/>
            <person name="Miyauchi S."/>
            <person name="Poulain J."/>
            <person name="Riccioni C."/>
            <person name="Rubini A."/>
            <person name="Sitrit Y."/>
            <person name="Splivallo R."/>
            <person name="Traeger S."/>
            <person name="Wang M."/>
            <person name="Zifcakova L."/>
            <person name="Wipf D."/>
            <person name="Zambonelli A."/>
            <person name="Paolocci F."/>
            <person name="Nowrousian M."/>
            <person name="Ottonello S."/>
            <person name="Baldrian P."/>
            <person name="Spatafora J.W."/>
            <person name="Henrissat B."/>
            <person name="Nagy L.G."/>
            <person name="Aury J.M."/>
            <person name="Wincker P."/>
            <person name="Grigoriev I.V."/>
            <person name="Bonfante P."/>
            <person name="Martin F.M."/>
        </authorList>
    </citation>
    <scope>NUCLEOTIDE SEQUENCE [LARGE SCALE GENOMIC DNA]</scope>
    <source>
        <strain evidence="3 4">120613-1</strain>
    </source>
</reference>
<evidence type="ECO:0000256" key="2">
    <source>
        <dbReference type="SAM" id="SignalP"/>
    </source>
</evidence>
<protein>
    <recommendedName>
        <fullName evidence="5">Secreted protein</fullName>
    </recommendedName>
</protein>
<keyword evidence="2" id="KW-0732">Signal</keyword>
<feature type="transmembrane region" description="Helical" evidence="1">
    <location>
        <begin position="37"/>
        <end position="57"/>
    </location>
</feature>
<evidence type="ECO:0008006" key="5">
    <source>
        <dbReference type="Google" id="ProtNLM"/>
    </source>
</evidence>
<keyword evidence="4" id="KW-1185">Reference proteome</keyword>